<reference evidence="2" key="1">
    <citation type="submission" date="2020-02" db="EMBL/GenBank/DDBJ databases">
        <authorList>
            <person name="Meier V. D."/>
        </authorList>
    </citation>
    <scope>NUCLEOTIDE SEQUENCE</scope>
    <source>
        <strain evidence="2">AVDCRST_MAG27</strain>
    </source>
</reference>
<keyword evidence="2" id="KW-0670">Pyruvate</keyword>
<feature type="non-terminal residue" evidence="2">
    <location>
        <position position="1"/>
    </location>
</feature>
<name>A0A6J4HLY7_9PROT</name>
<feature type="region of interest" description="Disordered" evidence="1">
    <location>
        <begin position="1"/>
        <end position="125"/>
    </location>
</feature>
<feature type="compositionally biased region" description="Basic residues" evidence="1">
    <location>
        <begin position="49"/>
        <end position="78"/>
    </location>
</feature>
<feature type="region of interest" description="Disordered" evidence="1">
    <location>
        <begin position="203"/>
        <end position="248"/>
    </location>
</feature>
<keyword evidence="2" id="KW-0808">Transferase</keyword>
<dbReference type="GO" id="GO:0047324">
    <property type="term" value="F:phosphoenolpyruvate-glycerone phosphotransferase activity"/>
    <property type="evidence" value="ECO:0007669"/>
    <property type="project" value="UniProtKB-EC"/>
</dbReference>
<accession>A0A6J4HLY7</accession>
<dbReference type="EC" id="2.7.1.121" evidence="2"/>
<sequence>EEAHQRPGAGGRGDAPGHGARPRRHAPPAPRQRRHPQGRRPRAGEGCPRLRRRLGPRTSPRRIRRPRHAGCRLRRLRLHQPDPGPDARGHQGRRRGRGRLLRRQELHRRRPQLRDGRGAGRGRGRCRYRRCRRRRPEVAGRRGQAAGDREPALGRGRRQRLLCRGECRRRRHRGPGLGRDAAAHVPALGRAARLQGHHDRAVRGRGGGHQVRHHAGQRHECLRLAEDRDRRPPPGPHQPLRRQRQAPDVLRLRLCLPRRGRQNRDR</sequence>
<dbReference type="AlphaFoldDB" id="A0A6J4HLY7"/>
<proteinExistence type="predicted"/>
<evidence type="ECO:0000313" key="2">
    <source>
        <dbReference type="EMBL" id="CAA9228532.1"/>
    </source>
</evidence>
<protein>
    <submittedName>
        <fullName evidence="2">Phosphoenolpyruvate-dihydroxyacetone phosphotransferase, dihydroxyacetone binding subunit DhaK</fullName>
        <ecNumber evidence="2">2.7.1.121</ecNumber>
    </submittedName>
</protein>
<evidence type="ECO:0000256" key="1">
    <source>
        <dbReference type="SAM" id="MobiDB-lite"/>
    </source>
</evidence>
<feature type="compositionally biased region" description="Basic and acidic residues" evidence="1">
    <location>
        <begin position="217"/>
        <end position="232"/>
    </location>
</feature>
<organism evidence="2">
    <name type="scientific">uncultured Craurococcus sp</name>
    <dbReference type="NCBI Taxonomy" id="1135998"/>
    <lineage>
        <taxon>Bacteria</taxon>
        <taxon>Pseudomonadati</taxon>
        <taxon>Pseudomonadota</taxon>
        <taxon>Alphaproteobacteria</taxon>
        <taxon>Acetobacterales</taxon>
        <taxon>Acetobacteraceae</taxon>
        <taxon>Craurococcus</taxon>
        <taxon>environmental samples</taxon>
    </lineage>
</organism>
<feature type="non-terminal residue" evidence="2">
    <location>
        <position position="266"/>
    </location>
</feature>
<feature type="compositionally biased region" description="Basic residues" evidence="1">
    <location>
        <begin position="90"/>
        <end position="111"/>
    </location>
</feature>
<dbReference type="EMBL" id="CADCTD010000035">
    <property type="protein sequence ID" value="CAA9228532.1"/>
    <property type="molecule type" value="Genomic_DNA"/>
</dbReference>
<gene>
    <name evidence="2" type="ORF">AVDCRST_MAG27-818</name>
</gene>
<feature type="compositionally biased region" description="Basic residues" evidence="1">
    <location>
        <begin position="20"/>
        <end position="41"/>
    </location>
</feature>